<evidence type="ECO:0000256" key="3">
    <source>
        <dbReference type="ARBA" id="ARBA00023295"/>
    </source>
</evidence>
<dbReference type="FunFam" id="2.60.120.200:FF:000114">
    <property type="entry name" value="Probable endo-1,3(4)-beta-glucanase NFIA_089530"/>
    <property type="match status" value="1"/>
</dbReference>
<reference evidence="6 7" key="1">
    <citation type="journal article" date="2018" name="New Phytol.">
        <title>Phylogenomics of Endogonaceae and evolution of mycorrhizas within Mucoromycota.</title>
        <authorList>
            <person name="Chang Y."/>
            <person name="Desiro A."/>
            <person name="Na H."/>
            <person name="Sandor L."/>
            <person name="Lipzen A."/>
            <person name="Clum A."/>
            <person name="Barry K."/>
            <person name="Grigoriev I.V."/>
            <person name="Martin F.M."/>
            <person name="Stajich J.E."/>
            <person name="Smith M.E."/>
            <person name="Bonito G."/>
            <person name="Spatafora J.W."/>
        </authorList>
    </citation>
    <scope>NUCLEOTIDE SEQUENCE [LARGE SCALE GENOMIC DNA]</scope>
    <source>
        <strain evidence="6 7">GMNB39</strain>
    </source>
</reference>
<dbReference type="Proteomes" id="UP000268093">
    <property type="component" value="Unassembled WGS sequence"/>
</dbReference>
<dbReference type="PROSITE" id="PS51762">
    <property type="entry name" value="GH16_2"/>
    <property type="match status" value="1"/>
</dbReference>
<evidence type="ECO:0000313" key="7">
    <source>
        <dbReference type="Proteomes" id="UP000268093"/>
    </source>
</evidence>
<keyword evidence="7" id="KW-1185">Reference proteome</keyword>
<feature type="domain" description="GH16" evidence="5">
    <location>
        <begin position="33"/>
        <end position="294"/>
    </location>
</feature>
<evidence type="ECO:0000256" key="4">
    <source>
        <dbReference type="SAM" id="SignalP"/>
    </source>
</evidence>
<evidence type="ECO:0000313" key="6">
    <source>
        <dbReference type="EMBL" id="RUP44712.1"/>
    </source>
</evidence>
<dbReference type="InterPro" id="IPR013320">
    <property type="entry name" value="ConA-like_dom_sf"/>
</dbReference>
<dbReference type="Pfam" id="PF26113">
    <property type="entry name" value="GH16_XgeA"/>
    <property type="match status" value="1"/>
</dbReference>
<proteinExistence type="inferred from homology"/>
<dbReference type="PANTHER" id="PTHR10963:SF24">
    <property type="entry name" value="GLYCOSIDASE C21B10.07-RELATED"/>
    <property type="match status" value="1"/>
</dbReference>
<dbReference type="Gene3D" id="2.60.120.200">
    <property type="match status" value="1"/>
</dbReference>
<feature type="signal peptide" evidence="4">
    <location>
        <begin position="1"/>
        <end position="23"/>
    </location>
</feature>
<name>A0A433D1K0_9FUNG</name>
<dbReference type="InterPro" id="IPR050546">
    <property type="entry name" value="Glycosyl_Hydrlase_16"/>
</dbReference>
<comment type="similarity">
    <text evidence="1">Belongs to the glycosyl hydrolase 16 family.</text>
</comment>
<evidence type="ECO:0000256" key="1">
    <source>
        <dbReference type="ARBA" id="ARBA00006865"/>
    </source>
</evidence>
<dbReference type="SUPFAM" id="SSF49899">
    <property type="entry name" value="Concanavalin A-like lectins/glucanases"/>
    <property type="match status" value="1"/>
</dbReference>
<evidence type="ECO:0000256" key="2">
    <source>
        <dbReference type="ARBA" id="ARBA00022801"/>
    </source>
</evidence>
<comment type="caution">
    <text evidence="6">The sequence shown here is derived from an EMBL/GenBank/DDBJ whole genome shotgun (WGS) entry which is preliminary data.</text>
</comment>
<dbReference type="GO" id="GO:0009251">
    <property type="term" value="P:glucan catabolic process"/>
    <property type="evidence" value="ECO:0007669"/>
    <property type="project" value="TreeGrafter"/>
</dbReference>
<dbReference type="GO" id="GO:0030246">
    <property type="term" value="F:carbohydrate binding"/>
    <property type="evidence" value="ECO:0007669"/>
    <property type="project" value="UniProtKB-KW"/>
</dbReference>
<keyword evidence="3" id="KW-0326">Glycosidase</keyword>
<keyword evidence="4" id="KW-0732">Signal</keyword>
<evidence type="ECO:0000259" key="5">
    <source>
        <dbReference type="PROSITE" id="PS51762"/>
    </source>
</evidence>
<gene>
    <name evidence="6" type="ORF">BC936DRAFT_149099</name>
</gene>
<dbReference type="GO" id="GO:0004553">
    <property type="term" value="F:hydrolase activity, hydrolyzing O-glycosyl compounds"/>
    <property type="evidence" value="ECO:0007669"/>
    <property type="project" value="InterPro"/>
</dbReference>
<organism evidence="6 7">
    <name type="scientific">Jimgerdemannia flammicorona</name>
    <dbReference type="NCBI Taxonomy" id="994334"/>
    <lineage>
        <taxon>Eukaryota</taxon>
        <taxon>Fungi</taxon>
        <taxon>Fungi incertae sedis</taxon>
        <taxon>Mucoromycota</taxon>
        <taxon>Mucoromycotina</taxon>
        <taxon>Endogonomycetes</taxon>
        <taxon>Endogonales</taxon>
        <taxon>Endogonaceae</taxon>
        <taxon>Jimgerdemannia</taxon>
    </lineage>
</organism>
<keyword evidence="6" id="KW-0430">Lectin</keyword>
<protein>
    <submittedName>
        <fullName evidence="6">Concanavalin A-like lectin/glucanase domain-containing protein</fullName>
    </submittedName>
</protein>
<dbReference type="InterPro" id="IPR000757">
    <property type="entry name" value="Beta-glucanase-like"/>
</dbReference>
<accession>A0A433D1K0</accession>
<feature type="chain" id="PRO_5019256054" evidence="4">
    <location>
        <begin position="24"/>
        <end position="340"/>
    </location>
</feature>
<dbReference type="PANTHER" id="PTHR10963">
    <property type="entry name" value="GLYCOSYL HYDROLASE-RELATED"/>
    <property type="match status" value="1"/>
</dbReference>
<keyword evidence="2" id="KW-0378">Hydrolase</keyword>
<dbReference type="OrthoDB" id="192832at2759"/>
<sequence>MKFTTSILAFAICGLFTATTTDAGKHKHKKPMRKTATDVYQGNSFFDKFDFFTAADPTHGFVNYVDAKTARSNNLTLVKNNIVYIYSDHKNVAPSNGRMSVRLSSKNTYDSGLFVFDILHMPVGCGTWPAVWTVGGSWPNNGEIDIVEGVNNQAQNAMTLHTNAGCTMAGVKRNQSGTTVTPNCDVKAPGQYANQGCGVTDTRTNSYGTGFNSNKGGVFVTKWSPSSGIQIWFFPRNNIPQDIIDGNPKPASWCLPNANFPFKSCPSSHFKGHQIVVDLTFCGDWAGNVFGQMCPGKGDCASYVKNNPSAFKQAYWAFRSFKVYQNWAETIGIRKESVSD</sequence>
<dbReference type="AlphaFoldDB" id="A0A433D1K0"/>
<dbReference type="EMBL" id="RBNI01008446">
    <property type="protein sequence ID" value="RUP44712.1"/>
    <property type="molecule type" value="Genomic_DNA"/>
</dbReference>
<dbReference type="CDD" id="cd02181">
    <property type="entry name" value="GH16_fungal_Lam16A_glucanase"/>
    <property type="match status" value="1"/>
</dbReference>